<dbReference type="InterPro" id="IPR002110">
    <property type="entry name" value="Ankyrin_rpt"/>
</dbReference>
<sequence>MTQLLLSDERLDVNIRSPRNNTPLHQAIYRDKDRNDILSILLADKWVDPNLKNQSGLTPFHEAVKLGCESTIPISLTCPAVGINVRDPAGERPIRRVISLGWSMRELLGCCLKGVISILMPVVLVSVLLGLWRETIPLSGS</sequence>
<feature type="transmembrane region" description="Helical" evidence="1">
    <location>
        <begin position="110"/>
        <end position="132"/>
    </location>
</feature>
<gene>
    <name evidence="2" type="ORF">C7212DRAFT_202472</name>
</gene>
<evidence type="ECO:0000313" key="3">
    <source>
        <dbReference type="Proteomes" id="UP000246991"/>
    </source>
</evidence>
<accession>A0A317SM33</accession>
<dbReference type="InterPro" id="IPR036770">
    <property type="entry name" value="Ankyrin_rpt-contain_sf"/>
</dbReference>
<dbReference type="Proteomes" id="UP000246991">
    <property type="component" value="Unassembled WGS sequence"/>
</dbReference>
<evidence type="ECO:0000313" key="2">
    <source>
        <dbReference type="EMBL" id="PWW75373.1"/>
    </source>
</evidence>
<keyword evidence="1" id="KW-0472">Membrane</keyword>
<protein>
    <submittedName>
        <fullName evidence="2">Uncharacterized protein</fullName>
    </submittedName>
</protein>
<dbReference type="SUPFAM" id="SSF48403">
    <property type="entry name" value="Ankyrin repeat"/>
    <property type="match status" value="1"/>
</dbReference>
<evidence type="ECO:0000256" key="1">
    <source>
        <dbReference type="SAM" id="Phobius"/>
    </source>
</evidence>
<dbReference type="STRING" id="42249.A0A317SM33"/>
<dbReference type="AlphaFoldDB" id="A0A317SM33"/>
<keyword evidence="1" id="KW-1133">Transmembrane helix</keyword>
<dbReference type="Pfam" id="PF12796">
    <property type="entry name" value="Ank_2"/>
    <property type="match status" value="1"/>
</dbReference>
<organism evidence="2 3">
    <name type="scientific">Tuber magnatum</name>
    <name type="common">white Piedmont truffle</name>
    <dbReference type="NCBI Taxonomy" id="42249"/>
    <lineage>
        <taxon>Eukaryota</taxon>
        <taxon>Fungi</taxon>
        <taxon>Dikarya</taxon>
        <taxon>Ascomycota</taxon>
        <taxon>Pezizomycotina</taxon>
        <taxon>Pezizomycetes</taxon>
        <taxon>Pezizales</taxon>
        <taxon>Tuberaceae</taxon>
        <taxon>Tuber</taxon>
    </lineage>
</organism>
<keyword evidence="1" id="KW-0812">Transmembrane</keyword>
<dbReference type="EMBL" id="PYWC01000047">
    <property type="protein sequence ID" value="PWW75373.1"/>
    <property type="molecule type" value="Genomic_DNA"/>
</dbReference>
<dbReference type="Gene3D" id="1.25.40.20">
    <property type="entry name" value="Ankyrin repeat-containing domain"/>
    <property type="match status" value="1"/>
</dbReference>
<reference evidence="2 3" key="1">
    <citation type="submission" date="2018-03" db="EMBL/GenBank/DDBJ databases">
        <title>Genomes of Pezizomycetes fungi and the evolution of truffles.</title>
        <authorList>
            <person name="Murat C."/>
            <person name="Payen T."/>
            <person name="Noel B."/>
            <person name="Kuo A."/>
            <person name="Martin F.M."/>
        </authorList>
    </citation>
    <scope>NUCLEOTIDE SEQUENCE [LARGE SCALE GENOMIC DNA]</scope>
    <source>
        <strain evidence="2">091103-1</strain>
    </source>
</reference>
<comment type="caution">
    <text evidence="2">The sequence shown here is derived from an EMBL/GenBank/DDBJ whole genome shotgun (WGS) entry which is preliminary data.</text>
</comment>
<dbReference type="OrthoDB" id="5394847at2759"/>
<keyword evidence="3" id="KW-1185">Reference proteome</keyword>
<proteinExistence type="predicted"/>
<name>A0A317SM33_9PEZI</name>